<dbReference type="SMART" id="SM00852">
    <property type="entry name" value="MoCF_biosynth"/>
    <property type="match status" value="1"/>
</dbReference>
<protein>
    <recommendedName>
        <fullName evidence="1">Putative competence-damage inducible protein</fullName>
    </recommendedName>
</protein>
<organism evidence="3 4">
    <name type="scientific">Clostridium novyi A str. 4552</name>
    <dbReference type="NCBI Taxonomy" id="1444289"/>
    <lineage>
        <taxon>Bacteria</taxon>
        <taxon>Bacillati</taxon>
        <taxon>Bacillota</taxon>
        <taxon>Clostridia</taxon>
        <taxon>Eubacteriales</taxon>
        <taxon>Clostridiaceae</taxon>
        <taxon>Clostridium</taxon>
    </lineage>
</organism>
<evidence type="ECO:0000259" key="2">
    <source>
        <dbReference type="SMART" id="SM00852"/>
    </source>
</evidence>
<dbReference type="NCBIfam" id="NF001813">
    <property type="entry name" value="PRK00549.1"/>
    <property type="match status" value="1"/>
</dbReference>
<evidence type="ECO:0000256" key="1">
    <source>
        <dbReference type="HAMAP-Rule" id="MF_00226"/>
    </source>
</evidence>
<feature type="domain" description="MoaB/Mog" evidence="2">
    <location>
        <begin position="4"/>
        <end position="171"/>
    </location>
</feature>
<dbReference type="AlphaFoldDB" id="A0A0A0I8Q1"/>
<sequence length="414" mass="45676">MKAEILAVGTELLLGNIVNTNAQYISKRLADLGIEVYHQSVVGDNTERLKEAYDLAFKRADLVITTGGLGPTKDDLTKEVAFEYLGKESKLHDESLKRIEEYFNKIDRPMGENNKKQACFPEDAIILPNNNGTAPGCIIEENKKILAVLPGPPREMKAMFEESLVPYLRKFQKNVLHSKTLRILGVGESRVAEIVDDILESSKNPTVAPYAKDNEVTLRITAKAKTIEEAERLIEPVEKEIRHRLGVSVYADGEVTLEEVVGKMLIDNNITIATAESCTGGLLAGRLVNYPGISSVFKEGMITYSNEAKMKRIKVKKDTLQKYGAVSSQTAAEMAEGVAKVTGSDIGISTTGIAGPDGGTKEKPVGLVYVGIYIKGDIKTKELHLVGDRQRVREHTVIRALEWLRRELIRKGIK</sequence>
<evidence type="ECO:0000313" key="3">
    <source>
        <dbReference type="EMBL" id="KGM96953.1"/>
    </source>
</evidence>
<evidence type="ECO:0000313" key="4">
    <source>
        <dbReference type="Proteomes" id="UP000030012"/>
    </source>
</evidence>
<dbReference type="NCBIfam" id="TIGR00199">
    <property type="entry name" value="PncC_domain"/>
    <property type="match status" value="1"/>
</dbReference>
<dbReference type="HAMAP" id="MF_00226_B">
    <property type="entry name" value="CinA_B"/>
    <property type="match status" value="1"/>
</dbReference>
<dbReference type="NCBIfam" id="TIGR00177">
    <property type="entry name" value="molyb_syn"/>
    <property type="match status" value="1"/>
</dbReference>
<proteinExistence type="inferred from homology"/>
<gene>
    <name evidence="1" type="primary">cinA</name>
    <name evidence="3" type="ORF">Z968_05065</name>
</gene>
<dbReference type="CDD" id="cd00885">
    <property type="entry name" value="cinA"/>
    <property type="match status" value="1"/>
</dbReference>
<dbReference type="NCBIfam" id="TIGR00200">
    <property type="entry name" value="cinA_nterm"/>
    <property type="match status" value="1"/>
</dbReference>
<dbReference type="Pfam" id="PF02464">
    <property type="entry name" value="CinA"/>
    <property type="match status" value="1"/>
</dbReference>
<dbReference type="EMBL" id="JENJ01000016">
    <property type="protein sequence ID" value="KGM96953.1"/>
    <property type="molecule type" value="Genomic_DNA"/>
</dbReference>
<dbReference type="InterPro" id="IPR008135">
    <property type="entry name" value="Competence-induced_CinA"/>
</dbReference>
<dbReference type="Gene3D" id="3.90.950.20">
    <property type="entry name" value="CinA-like"/>
    <property type="match status" value="1"/>
</dbReference>
<dbReference type="RefSeq" id="WP_039254152.1">
    <property type="nucleotide sequence ID" value="NZ_JENJ01000016.1"/>
</dbReference>
<dbReference type="InterPro" id="IPR036653">
    <property type="entry name" value="CinA-like_C"/>
</dbReference>
<name>A0A0A0I8Q1_CLONO</name>
<comment type="similarity">
    <text evidence="1">Belongs to the CinA family.</text>
</comment>
<dbReference type="InterPro" id="IPR036425">
    <property type="entry name" value="MoaB/Mog-like_dom_sf"/>
</dbReference>
<dbReference type="SUPFAM" id="SSF142433">
    <property type="entry name" value="CinA-like"/>
    <property type="match status" value="1"/>
</dbReference>
<dbReference type="SUPFAM" id="SSF53218">
    <property type="entry name" value="Molybdenum cofactor biosynthesis proteins"/>
    <property type="match status" value="1"/>
</dbReference>
<dbReference type="InterPro" id="IPR008136">
    <property type="entry name" value="CinA_C"/>
</dbReference>
<dbReference type="PANTHER" id="PTHR13939:SF0">
    <property type="entry name" value="NMN AMIDOHYDROLASE-LIKE PROTEIN YFAY"/>
    <property type="match status" value="1"/>
</dbReference>
<dbReference type="OrthoDB" id="9801454at2"/>
<reference evidence="3 4" key="1">
    <citation type="submission" date="2014-01" db="EMBL/GenBank/DDBJ databases">
        <title>Plasmidome dynamics in the species complex Clostridium novyi sensu lato converts strains of independent lineages into distinctly different pathogens.</title>
        <authorList>
            <person name="Skarin H."/>
            <person name="Segerman B."/>
        </authorList>
    </citation>
    <scope>NUCLEOTIDE SEQUENCE [LARGE SCALE GENOMIC DNA]</scope>
    <source>
        <strain evidence="3 4">4552</strain>
    </source>
</reference>
<comment type="caution">
    <text evidence="3">The sequence shown here is derived from an EMBL/GenBank/DDBJ whole genome shotgun (WGS) entry which is preliminary data.</text>
</comment>
<dbReference type="Gene3D" id="3.30.70.2860">
    <property type="match status" value="1"/>
</dbReference>
<dbReference type="PANTHER" id="PTHR13939">
    <property type="entry name" value="NICOTINAMIDE-NUCLEOTIDE AMIDOHYDROLASE PNCC"/>
    <property type="match status" value="1"/>
</dbReference>
<dbReference type="InterPro" id="IPR041424">
    <property type="entry name" value="CinA_KH"/>
</dbReference>
<dbReference type="Pfam" id="PF00994">
    <property type="entry name" value="MoCF_biosynth"/>
    <property type="match status" value="1"/>
</dbReference>
<accession>A0A0A0I8Q1</accession>
<dbReference type="InterPro" id="IPR001453">
    <property type="entry name" value="MoaB/Mog_dom"/>
</dbReference>
<dbReference type="Proteomes" id="UP000030012">
    <property type="component" value="Unassembled WGS sequence"/>
</dbReference>
<dbReference type="InterPro" id="IPR050101">
    <property type="entry name" value="CinA"/>
</dbReference>
<dbReference type="Gene3D" id="3.40.980.10">
    <property type="entry name" value="MoaB/Mog-like domain"/>
    <property type="match status" value="1"/>
</dbReference>
<dbReference type="Pfam" id="PF18146">
    <property type="entry name" value="CinA_KH"/>
    <property type="match status" value="1"/>
</dbReference>
<dbReference type="PIRSF" id="PIRSF006728">
    <property type="entry name" value="CinA"/>
    <property type="match status" value="1"/>
</dbReference>